<evidence type="ECO:0000313" key="11">
    <source>
        <dbReference type="EMBL" id="EEB07371.1"/>
    </source>
</evidence>
<dbReference type="JaponicusDB" id="SJAG_02461">
    <property type="gene designation" value="zpr1"/>
</dbReference>
<dbReference type="PANTHER" id="PTHR10876:SF0">
    <property type="entry name" value="ZINC FINGER PROTEIN ZPR1"/>
    <property type="match status" value="1"/>
</dbReference>
<dbReference type="InterPro" id="IPR042452">
    <property type="entry name" value="ZPR1_Znf1/2"/>
</dbReference>
<feature type="compositionally biased region" description="Basic and acidic residues" evidence="9">
    <location>
        <begin position="440"/>
        <end position="450"/>
    </location>
</feature>
<dbReference type="FunFam" id="2.20.25.420:FF:000001">
    <property type="entry name" value="Zinc finger protein ZPR1"/>
    <property type="match status" value="1"/>
</dbReference>
<evidence type="ECO:0000256" key="8">
    <source>
        <dbReference type="ARBA" id="ARBA00054139"/>
    </source>
</evidence>
<dbReference type="GeneID" id="7049206"/>
<dbReference type="GO" id="GO:0005737">
    <property type="term" value="C:cytoplasm"/>
    <property type="evidence" value="ECO:0000318"/>
    <property type="project" value="GO_Central"/>
</dbReference>
<dbReference type="SMART" id="SM00709">
    <property type="entry name" value="Zpr1"/>
    <property type="match status" value="2"/>
</dbReference>
<evidence type="ECO:0000313" key="12">
    <source>
        <dbReference type="JaponicusDB" id="SJAG_02461"/>
    </source>
</evidence>
<dbReference type="HOGENOM" id="CLU_024138_5_0_1"/>
<keyword evidence="6" id="KW-0862">Zinc</keyword>
<dbReference type="Gene3D" id="2.20.25.420">
    <property type="entry name" value="ZPR1, zinc finger domain"/>
    <property type="match status" value="2"/>
</dbReference>
<dbReference type="InterPro" id="IPR042451">
    <property type="entry name" value="ZPR1_A/B_dom"/>
</dbReference>
<keyword evidence="7" id="KW-0539">Nucleus</keyword>
<evidence type="ECO:0000313" key="13">
    <source>
        <dbReference type="Proteomes" id="UP000001744"/>
    </source>
</evidence>
<accession>B6K2J0</accession>
<protein>
    <submittedName>
        <fullName evidence="11">EF-1 alpha binding zinc finger protein Zpr1</fullName>
    </submittedName>
</protein>
<sequence>MSEPKDTVFQDIGASAAQATASEDASENPVREVDSMCMKCQKTGKTKLLLTVIPYFREVVLMSFECPHCGFKNAEIQHAETIQPEGSIITFKVQNKNDLDRRVVKSTEAVVKIPEVQLEIPGRLSQLTTIEGIITQVITDLSNDQEERKQKLPEVYEQINTFIQKLSSLLEGNTPFTFVLDDMTGNSWVEMKPGEDKDNWMQGKYFRSAAQNEHLGLVDTNGASVSGNDAITAGELNNEVDPSEVQTFHAACPSCRHMCDTHMKMVDIPHFKEVVIMSTTCDACGFKSNEVKTGGAIPPKGRRITLKVLDAEDLTRDILKSETCALSIPELGLDLHPGTLGGRFTTVEGILAQVHDELYGRVYSKESDSMTEEQKQNWQSFLDNLQAAREGRFPITVKLDDPLAQSYLQNFYAPDPDPNMTVEDYERTFEMNEELGLNDMKTENYEKPEEQSTSQN</sequence>
<evidence type="ECO:0000256" key="7">
    <source>
        <dbReference type="ARBA" id="ARBA00023242"/>
    </source>
</evidence>
<dbReference type="Pfam" id="PF03367">
    <property type="entry name" value="Zn_ribbon_ZPR1"/>
    <property type="match status" value="2"/>
</dbReference>
<dbReference type="GO" id="GO:0008270">
    <property type="term" value="F:zinc ion binding"/>
    <property type="evidence" value="ECO:0007669"/>
    <property type="project" value="UniProtKB-KW"/>
</dbReference>
<dbReference type="FunFam" id="2.20.25.420:FF:000002">
    <property type="entry name" value="Zinc finger protein ZPR1"/>
    <property type="match status" value="1"/>
</dbReference>
<dbReference type="Gene3D" id="2.60.120.1040">
    <property type="entry name" value="ZPR1, A/B domain"/>
    <property type="match status" value="2"/>
</dbReference>
<dbReference type="InterPro" id="IPR004457">
    <property type="entry name" value="Znf_ZPR1"/>
</dbReference>
<evidence type="ECO:0000256" key="3">
    <source>
        <dbReference type="ARBA" id="ARBA00022723"/>
    </source>
</evidence>
<keyword evidence="4" id="KW-0677">Repeat</keyword>
<dbReference type="PANTHER" id="PTHR10876">
    <property type="entry name" value="ZINC FINGER PROTEIN ZPR1"/>
    <property type="match status" value="1"/>
</dbReference>
<evidence type="ECO:0000256" key="9">
    <source>
        <dbReference type="SAM" id="MobiDB-lite"/>
    </source>
</evidence>
<dbReference type="AlphaFoldDB" id="B6K2J0"/>
<dbReference type="GO" id="GO:0005634">
    <property type="term" value="C:nucleus"/>
    <property type="evidence" value="ECO:0000318"/>
    <property type="project" value="GO_Central"/>
</dbReference>
<reference evidence="11 13" key="1">
    <citation type="journal article" date="2011" name="Science">
        <title>Comparative functional genomics of the fission yeasts.</title>
        <authorList>
            <person name="Rhind N."/>
            <person name="Chen Z."/>
            <person name="Yassour M."/>
            <person name="Thompson D.A."/>
            <person name="Haas B.J."/>
            <person name="Habib N."/>
            <person name="Wapinski I."/>
            <person name="Roy S."/>
            <person name="Lin M.F."/>
            <person name="Heiman D.I."/>
            <person name="Young S.K."/>
            <person name="Furuya K."/>
            <person name="Guo Y."/>
            <person name="Pidoux A."/>
            <person name="Chen H.M."/>
            <person name="Robbertse B."/>
            <person name="Goldberg J.M."/>
            <person name="Aoki K."/>
            <person name="Bayne E.H."/>
            <person name="Berlin A.M."/>
            <person name="Desjardins C.A."/>
            <person name="Dobbs E."/>
            <person name="Dukaj L."/>
            <person name="Fan L."/>
            <person name="FitzGerald M.G."/>
            <person name="French C."/>
            <person name="Gujja S."/>
            <person name="Hansen K."/>
            <person name="Keifenheim D."/>
            <person name="Levin J.Z."/>
            <person name="Mosher R.A."/>
            <person name="Mueller C.A."/>
            <person name="Pfiffner J."/>
            <person name="Priest M."/>
            <person name="Russ C."/>
            <person name="Smialowska A."/>
            <person name="Swoboda P."/>
            <person name="Sykes S.M."/>
            <person name="Vaughn M."/>
            <person name="Vengrova S."/>
            <person name="Yoder R."/>
            <person name="Zeng Q."/>
            <person name="Allshire R."/>
            <person name="Baulcombe D."/>
            <person name="Birren B.W."/>
            <person name="Brown W."/>
            <person name="Ekwall K."/>
            <person name="Kellis M."/>
            <person name="Leatherwood J."/>
            <person name="Levin H."/>
            <person name="Margalit H."/>
            <person name="Martienssen R."/>
            <person name="Nieduszynski C.A."/>
            <person name="Spatafora J.W."/>
            <person name="Friedman N."/>
            <person name="Dalgaard J.Z."/>
            <person name="Baumann P."/>
            <person name="Niki H."/>
            <person name="Regev A."/>
            <person name="Nusbaum C."/>
        </authorList>
    </citation>
    <scope>NUCLEOTIDE SEQUENCE [LARGE SCALE GENOMIC DNA]</scope>
    <source>
        <strain evidence="13">yFS275 / FY16936</strain>
    </source>
</reference>
<dbReference type="InterPro" id="IPR040141">
    <property type="entry name" value="ZPR1"/>
</dbReference>
<proteinExistence type="inferred from homology"/>
<dbReference type="OMA" id="FREVVIM"/>
<name>B6K2J0_SCHJY</name>
<dbReference type="EMBL" id="KE651166">
    <property type="protein sequence ID" value="EEB07371.1"/>
    <property type="molecule type" value="Genomic_DNA"/>
</dbReference>
<feature type="domain" description="Zinc finger ZPR1-type" evidence="10">
    <location>
        <begin position="35"/>
        <end position="191"/>
    </location>
</feature>
<gene>
    <name evidence="12" type="primary">zpr1</name>
    <name evidence="11" type="ORF">SJAG_02461</name>
</gene>
<comment type="function">
    <text evidence="8">Acts as a protein folding chaperone for elongation factor 1-alpha.</text>
</comment>
<dbReference type="Proteomes" id="UP000001744">
    <property type="component" value="Unassembled WGS sequence"/>
</dbReference>
<dbReference type="VEuPathDB" id="FungiDB:SJAG_02461"/>
<dbReference type="STRING" id="402676.B6K2J0"/>
<keyword evidence="5" id="KW-0863">Zinc-finger</keyword>
<dbReference type="eggNOG" id="KOG2703">
    <property type="taxonomic scope" value="Eukaryota"/>
</dbReference>
<evidence type="ECO:0000256" key="2">
    <source>
        <dbReference type="ARBA" id="ARBA00008354"/>
    </source>
</evidence>
<dbReference type="OrthoDB" id="308464at2759"/>
<dbReference type="NCBIfam" id="TIGR00310">
    <property type="entry name" value="ZPR1_znf"/>
    <property type="match status" value="2"/>
</dbReference>
<organism evidence="11 13">
    <name type="scientific">Schizosaccharomyces japonicus (strain yFS275 / FY16936)</name>
    <name type="common">Fission yeast</name>
    <dbReference type="NCBI Taxonomy" id="402676"/>
    <lineage>
        <taxon>Eukaryota</taxon>
        <taxon>Fungi</taxon>
        <taxon>Dikarya</taxon>
        <taxon>Ascomycota</taxon>
        <taxon>Taphrinomycotina</taxon>
        <taxon>Schizosaccharomycetes</taxon>
        <taxon>Schizosaccharomycetales</taxon>
        <taxon>Schizosaccharomycetaceae</taxon>
        <taxon>Schizosaccharomyces</taxon>
    </lineage>
</organism>
<keyword evidence="13" id="KW-1185">Reference proteome</keyword>
<comment type="subcellular location">
    <subcellularLocation>
        <location evidence="1">Nucleus</location>
    </subcellularLocation>
</comment>
<dbReference type="RefSeq" id="XP_002173664.1">
    <property type="nucleotide sequence ID" value="XM_002173628.2"/>
</dbReference>
<evidence type="ECO:0000256" key="6">
    <source>
        <dbReference type="ARBA" id="ARBA00022833"/>
    </source>
</evidence>
<keyword evidence="3" id="KW-0479">Metal-binding</keyword>
<evidence type="ECO:0000259" key="10">
    <source>
        <dbReference type="SMART" id="SM00709"/>
    </source>
</evidence>
<dbReference type="InterPro" id="IPR056180">
    <property type="entry name" value="ZPR1_jr_dom"/>
</dbReference>
<feature type="domain" description="Zinc finger ZPR1-type" evidence="10">
    <location>
        <begin position="250"/>
        <end position="410"/>
    </location>
</feature>
<feature type="region of interest" description="Disordered" evidence="9">
    <location>
        <begin position="435"/>
        <end position="456"/>
    </location>
</feature>
<comment type="similarity">
    <text evidence="2">Belongs to the ZPR1 family.</text>
</comment>
<dbReference type="FunFam" id="2.60.120.1040:FF:000001">
    <property type="entry name" value="Zinc finger protein ZPR1"/>
    <property type="match status" value="1"/>
</dbReference>
<dbReference type="Pfam" id="PF22794">
    <property type="entry name" value="jr-ZPR1"/>
    <property type="match status" value="2"/>
</dbReference>
<dbReference type="FunFam" id="2.60.120.1040:FF:000003">
    <property type="entry name" value="Zinc finger protein zpr1"/>
    <property type="match status" value="1"/>
</dbReference>
<evidence type="ECO:0000256" key="5">
    <source>
        <dbReference type="ARBA" id="ARBA00022771"/>
    </source>
</evidence>
<evidence type="ECO:0000256" key="1">
    <source>
        <dbReference type="ARBA" id="ARBA00004123"/>
    </source>
</evidence>
<evidence type="ECO:0000256" key="4">
    <source>
        <dbReference type="ARBA" id="ARBA00022737"/>
    </source>
</evidence>